<comment type="caution">
    <text evidence="1">The sequence shown here is derived from an EMBL/GenBank/DDBJ whole genome shotgun (WGS) entry which is preliminary data.</text>
</comment>
<dbReference type="InterPro" id="IPR036047">
    <property type="entry name" value="F-box-like_dom_sf"/>
</dbReference>
<name>A0A9P6FVR5_9FUNG</name>
<protein>
    <recommendedName>
        <fullName evidence="3">F-box domain-containing protein</fullName>
    </recommendedName>
</protein>
<dbReference type="PANTHER" id="PTHR38926:SF5">
    <property type="entry name" value="F-BOX AND LEUCINE-RICH REPEAT PROTEIN 6"/>
    <property type="match status" value="1"/>
</dbReference>
<dbReference type="Gene3D" id="3.80.10.10">
    <property type="entry name" value="Ribonuclease Inhibitor"/>
    <property type="match status" value="1"/>
</dbReference>
<evidence type="ECO:0008006" key="3">
    <source>
        <dbReference type="Google" id="ProtNLM"/>
    </source>
</evidence>
<dbReference type="SUPFAM" id="SSF52047">
    <property type="entry name" value="RNI-like"/>
    <property type="match status" value="1"/>
</dbReference>
<dbReference type="PANTHER" id="PTHR38926">
    <property type="entry name" value="F-BOX DOMAIN CONTAINING PROTEIN, EXPRESSED"/>
    <property type="match status" value="1"/>
</dbReference>
<feature type="non-terminal residue" evidence="1">
    <location>
        <position position="561"/>
    </location>
</feature>
<keyword evidence="2" id="KW-1185">Reference proteome</keyword>
<evidence type="ECO:0000313" key="1">
    <source>
        <dbReference type="EMBL" id="KAF9582317.1"/>
    </source>
</evidence>
<gene>
    <name evidence="1" type="ORF">BGW38_000354</name>
</gene>
<dbReference type="EMBL" id="JAABOA010001095">
    <property type="protein sequence ID" value="KAF9582317.1"/>
    <property type="molecule type" value="Genomic_DNA"/>
</dbReference>
<dbReference type="SUPFAM" id="SSF81383">
    <property type="entry name" value="F-box domain"/>
    <property type="match status" value="1"/>
</dbReference>
<sequence>MSYNPSSDSVKKLSVPQSSPDVAFKTKFVARLGSSSPRPSQGQHGPTHRALLIPEVVARIGHFIPLYSTYLSSAAFPRLTPKQLLRCTRVCRLWFHVLTPLLWAVVDDSVARMIPMQAIQRNAYRIRSLYRLHNFGWPSYVACTKLTHLTTSSWIVGVDELIRQNPSLERLEWCSKAPHTDISVRVLSAIQQSMGRLRELKLVECTLKLKDLLMILRSMPVLRRLEFEQTTIQSSRDLYTEMFHSAQLNFPNIRHVSLGRGFSECEGLFEILAFCPRLERLDLDSGTTNCDGRLTRKLSAQSTETLATILSRSCPRLRAIEYWTPLESSIQRIHLLSGDQYTSLVKAIHTTPVSEPRTSPKSMAPSRVNNACSSMNGIRKSPVETSGIEPTSATPVSFKADLLELDMSMTVALMDLCHTLETISLRIHVYECQPWRRHEASRWNFKNISCILSACQGLQTFELDFLAFSKADGGFSDTSTASVLTANQGALMLFEDSWRCQGLKRLSISGLHRTFHVNYHSNSWERTEVPQIQYAPIRMKELLQVAETPDLSEIQDEPRSG</sequence>
<dbReference type="InterPro" id="IPR032675">
    <property type="entry name" value="LRR_dom_sf"/>
</dbReference>
<reference evidence="1" key="1">
    <citation type="journal article" date="2020" name="Fungal Divers.">
        <title>Resolving the Mortierellaceae phylogeny through synthesis of multi-gene phylogenetics and phylogenomics.</title>
        <authorList>
            <person name="Vandepol N."/>
            <person name="Liber J."/>
            <person name="Desiro A."/>
            <person name="Na H."/>
            <person name="Kennedy M."/>
            <person name="Barry K."/>
            <person name="Grigoriev I.V."/>
            <person name="Miller A.N."/>
            <person name="O'Donnell K."/>
            <person name="Stajich J.E."/>
            <person name="Bonito G."/>
        </authorList>
    </citation>
    <scope>NUCLEOTIDE SEQUENCE</scope>
    <source>
        <strain evidence="1">KOD1015</strain>
    </source>
</reference>
<evidence type="ECO:0000313" key="2">
    <source>
        <dbReference type="Proteomes" id="UP000780801"/>
    </source>
</evidence>
<organism evidence="1 2">
    <name type="scientific">Lunasporangiospora selenospora</name>
    <dbReference type="NCBI Taxonomy" id="979761"/>
    <lineage>
        <taxon>Eukaryota</taxon>
        <taxon>Fungi</taxon>
        <taxon>Fungi incertae sedis</taxon>
        <taxon>Mucoromycota</taxon>
        <taxon>Mortierellomycotina</taxon>
        <taxon>Mortierellomycetes</taxon>
        <taxon>Mortierellales</taxon>
        <taxon>Mortierellaceae</taxon>
        <taxon>Lunasporangiospora</taxon>
    </lineage>
</organism>
<dbReference type="OrthoDB" id="2348921at2759"/>
<proteinExistence type="predicted"/>
<accession>A0A9P6FVR5</accession>
<dbReference type="AlphaFoldDB" id="A0A9P6FVR5"/>
<dbReference type="Proteomes" id="UP000780801">
    <property type="component" value="Unassembled WGS sequence"/>
</dbReference>